<dbReference type="Pfam" id="PF06985">
    <property type="entry name" value="HET"/>
    <property type="match status" value="1"/>
</dbReference>
<dbReference type="AlphaFoldDB" id="A0A420Y200"/>
<feature type="compositionally biased region" description="Pro residues" evidence="1">
    <location>
        <begin position="611"/>
        <end position="627"/>
    </location>
</feature>
<dbReference type="InterPro" id="IPR058525">
    <property type="entry name" value="DUF8212"/>
</dbReference>
<dbReference type="PANTHER" id="PTHR10622">
    <property type="entry name" value="HET DOMAIN-CONTAINING PROTEIN"/>
    <property type="match status" value="1"/>
</dbReference>
<sequence length="732" mass="83148">MWLIDVRNYNMIEVVDPERHRYVVLSHRWGREEVTFGDMADPSRARCKAGFRKIEMTCRKARENGIPYAWVDTCCIDKSSSAALSEAINSMFQWYQYSTLCIAHLFDLKSDSSVLDEDEEDVGKGQTKAKVVEDMSECEWFTRGWTLQELVAPEIVEFYDRSWQFRDTKAVLRRKIAEITGIDEEVLKDSGLLPEVSIARRMSWAANRVTQRIEDVAYSLLGIFDVNMPLIYGEGHKAFQRLQDEIARTCNDLSLFAWTAHVDGRDGVRRAQEYRGIFARSPAEFGNCHNIEACRDQIAPLKEFSLSNNGCLRIETYLAPAPNKDYILALDCTNGAEDERHRQQRLGICLMKTDAGYVRCKFSEIYMTFDKNFWNGRPVPVYVRRELTPAQSYKLRTRLQSAIVLHFHIPPNARCHQVTARPRSHWDSLHKTFLTNNHNDFTACVSFYLRPRYWRFVVVCGLIDPHSEDPQVVGDPEERGAMLPFATILTDQHPTEKRNIEVIDGIMANSNPDRDERGLPRLRDLVLGWHTDRHGRLDPAHMLVQNHVASDSDYGEIQFCLAVRRDYKDGIPVFNLGIFIEELNRIQGHDSDAGSNSTDPGFDRGAGFEPRPQPPRAATPVPEPSPFEPRAQEPGRGYADQPPLRPAYTARARPFVPVNPNGSPYGTPTYGPTSPLGYGHVPGLYPTHPPPGPNAGPYSPNIMPSPFGPFMPYAPSPAYGPGYNYGDAYRRE</sequence>
<evidence type="ECO:0000259" key="3">
    <source>
        <dbReference type="Pfam" id="PF26640"/>
    </source>
</evidence>
<protein>
    <submittedName>
        <fullName evidence="4">Uncharacterized protein</fullName>
    </submittedName>
</protein>
<name>A0A420Y200_9PEZI</name>
<accession>A0A420Y200</accession>
<dbReference type="Pfam" id="PF26640">
    <property type="entry name" value="DUF8212"/>
    <property type="match status" value="1"/>
</dbReference>
<organism evidence="4 5">
    <name type="scientific">Coniochaeta pulveracea</name>
    <dbReference type="NCBI Taxonomy" id="177199"/>
    <lineage>
        <taxon>Eukaryota</taxon>
        <taxon>Fungi</taxon>
        <taxon>Dikarya</taxon>
        <taxon>Ascomycota</taxon>
        <taxon>Pezizomycotina</taxon>
        <taxon>Sordariomycetes</taxon>
        <taxon>Sordariomycetidae</taxon>
        <taxon>Coniochaetales</taxon>
        <taxon>Coniochaetaceae</taxon>
        <taxon>Coniochaeta</taxon>
    </lineage>
</organism>
<reference evidence="4 5" key="1">
    <citation type="submission" date="2018-08" db="EMBL/GenBank/DDBJ databases">
        <title>Draft genome of the lignicolous fungus Coniochaeta pulveracea.</title>
        <authorList>
            <person name="Borstlap C.J."/>
            <person name="De Witt R.N."/>
            <person name="Botha A."/>
            <person name="Volschenk H."/>
        </authorList>
    </citation>
    <scope>NUCLEOTIDE SEQUENCE [LARGE SCALE GENOMIC DNA]</scope>
    <source>
        <strain evidence="4 5">CAB683</strain>
    </source>
</reference>
<dbReference type="STRING" id="177199.A0A420Y200"/>
<proteinExistence type="predicted"/>
<feature type="region of interest" description="Disordered" evidence="1">
    <location>
        <begin position="588"/>
        <end position="645"/>
    </location>
</feature>
<dbReference type="OrthoDB" id="10254310at2759"/>
<dbReference type="Proteomes" id="UP000275385">
    <property type="component" value="Unassembled WGS sequence"/>
</dbReference>
<dbReference type="EMBL" id="QVQW01000066">
    <property type="protein sequence ID" value="RKU41897.1"/>
    <property type="molecule type" value="Genomic_DNA"/>
</dbReference>
<comment type="caution">
    <text evidence="4">The sequence shown here is derived from an EMBL/GenBank/DDBJ whole genome shotgun (WGS) entry which is preliminary data.</text>
</comment>
<evidence type="ECO:0000256" key="1">
    <source>
        <dbReference type="SAM" id="MobiDB-lite"/>
    </source>
</evidence>
<gene>
    <name evidence="4" type="ORF">DL546_004596</name>
</gene>
<feature type="domain" description="DUF8212" evidence="3">
    <location>
        <begin position="237"/>
        <end position="295"/>
    </location>
</feature>
<dbReference type="InterPro" id="IPR010730">
    <property type="entry name" value="HET"/>
</dbReference>
<dbReference type="PANTHER" id="PTHR10622:SF12">
    <property type="entry name" value="HET DOMAIN-CONTAINING PROTEIN"/>
    <property type="match status" value="1"/>
</dbReference>
<evidence type="ECO:0000313" key="5">
    <source>
        <dbReference type="Proteomes" id="UP000275385"/>
    </source>
</evidence>
<evidence type="ECO:0000259" key="2">
    <source>
        <dbReference type="Pfam" id="PF06985"/>
    </source>
</evidence>
<keyword evidence="5" id="KW-1185">Reference proteome</keyword>
<feature type="domain" description="Heterokaryon incompatibility" evidence="2">
    <location>
        <begin position="22"/>
        <end position="149"/>
    </location>
</feature>
<evidence type="ECO:0000313" key="4">
    <source>
        <dbReference type="EMBL" id="RKU41897.1"/>
    </source>
</evidence>